<comment type="subunit">
    <text evidence="17">Homotetramer.</text>
</comment>
<keyword evidence="11 18" id="KW-0413">Isomerase</keyword>
<dbReference type="InterPro" id="IPR017953">
    <property type="entry name" value="Carbohydrate_kinase_pred_CS"/>
</dbReference>
<dbReference type="Gene3D" id="3.40.50.10260">
    <property type="entry name" value="YjeF N-terminal domain"/>
    <property type="match status" value="1"/>
</dbReference>
<keyword evidence="5 18" id="KW-0479">Metal-binding</keyword>
<dbReference type="InterPro" id="IPR029056">
    <property type="entry name" value="Ribokinase-like"/>
</dbReference>
<feature type="domain" description="YjeF N-terminal" evidence="21">
    <location>
        <begin position="9"/>
        <end position="209"/>
    </location>
</feature>
<evidence type="ECO:0000256" key="17">
    <source>
        <dbReference type="HAMAP-Rule" id="MF_01965"/>
    </source>
</evidence>
<feature type="binding site" evidence="18">
    <location>
        <position position="119"/>
    </location>
    <ligand>
        <name>K(+)</name>
        <dbReference type="ChEBI" id="CHEBI:29103"/>
    </ligand>
</feature>
<dbReference type="PROSITE" id="PS51385">
    <property type="entry name" value="YJEF_N"/>
    <property type="match status" value="1"/>
</dbReference>
<dbReference type="PROSITE" id="PS01050">
    <property type="entry name" value="YJEF_C_2"/>
    <property type="match status" value="1"/>
</dbReference>
<comment type="function">
    <text evidence="17">Catalyzes the dehydration of the S-form of NAD(P)HX at the expense of ADP, which is converted to AMP. Together with NAD(P)HX epimerase, which catalyzes the epimerization of the S- and R-forms, the enzyme allows the repair of both epimers of NAD(P)HX, a damaged form of NAD(P)H that is a result of enzymatic or heat-dependent hydration.</text>
</comment>
<feature type="domain" description="YjeF C-terminal" evidence="20">
    <location>
        <begin position="217"/>
        <end position="488"/>
    </location>
</feature>
<feature type="binding site" evidence="18">
    <location>
        <begin position="57"/>
        <end position="61"/>
    </location>
    <ligand>
        <name>(6S)-NADPHX</name>
        <dbReference type="ChEBI" id="CHEBI:64076"/>
    </ligand>
</feature>
<evidence type="ECO:0000256" key="2">
    <source>
        <dbReference type="ARBA" id="ARBA00000909"/>
    </source>
</evidence>
<reference evidence="23" key="1">
    <citation type="journal article" date="2019" name="Int. J. Syst. Evol. Microbiol.">
        <title>The Global Catalogue of Microorganisms (GCM) 10K type strain sequencing project: providing services to taxonomists for standard genome sequencing and annotation.</title>
        <authorList>
            <consortium name="The Broad Institute Genomics Platform"/>
            <consortium name="The Broad Institute Genome Sequencing Center for Infectious Disease"/>
            <person name="Wu L."/>
            <person name="Ma J."/>
        </authorList>
    </citation>
    <scope>NUCLEOTIDE SEQUENCE [LARGE SCALE GENOMIC DNA]</scope>
    <source>
        <strain evidence="23">CECT 7956</strain>
    </source>
</reference>
<comment type="similarity">
    <text evidence="4 19">In the C-terminal section; belongs to the NnrD/CARKD family.</text>
</comment>
<comment type="cofactor">
    <cofactor evidence="18 19">
        <name>K(+)</name>
        <dbReference type="ChEBI" id="CHEBI:29103"/>
    </cofactor>
    <text evidence="18 19">Binds 1 potassium ion per subunit.</text>
</comment>
<keyword evidence="8 17" id="KW-0521">NADP</keyword>
<evidence type="ECO:0000259" key="20">
    <source>
        <dbReference type="PROSITE" id="PS51383"/>
    </source>
</evidence>
<feature type="binding site" evidence="18">
    <location>
        <position position="155"/>
    </location>
    <ligand>
        <name>K(+)</name>
        <dbReference type="ChEBI" id="CHEBI:29103"/>
    </ligand>
</feature>
<evidence type="ECO:0000259" key="21">
    <source>
        <dbReference type="PROSITE" id="PS51385"/>
    </source>
</evidence>
<evidence type="ECO:0000256" key="13">
    <source>
        <dbReference type="ARBA" id="ARBA00023268"/>
    </source>
</evidence>
<feature type="binding site" evidence="17">
    <location>
        <begin position="405"/>
        <end position="409"/>
    </location>
    <ligand>
        <name>AMP</name>
        <dbReference type="ChEBI" id="CHEBI:456215"/>
    </ligand>
</feature>
<evidence type="ECO:0000256" key="8">
    <source>
        <dbReference type="ARBA" id="ARBA00022857"/>
    </source>
</evidence>
<feature type="binding site" evidence="18">
    <location>
        <begin position="123"/>
        <end position="129"/>
    </location>
    <ligand>
        <name>(6S)-NADPHX</name>
        <dbReference type="ChEBI" id="CHEBI:64076"/>
    </ligand>
</feature>
<comment type="catalytic activity">
    <reaction evidence="2 18 19">
        <text>(6R)-NADPHX = (6S)-NADPHX</text>
        <dbReference type="Rhea" id="RHEA:32227"/>
        <dbReference type="ChEBI" id="CHEBI:64076"/>
        <dbReference type="ChEBI" id="CHEBI:64077"/>
        <dbReference type="EC" id="5.1.99.6"/>
    </reaction>
</comment>
<organism evidence="22 23">
    <name type="scientific">Lacihabitans lacunae</name>
    <dbReference type="NCBI Taxonomy" id="1028214"/>
    <lineage>
        <taxon>Bacteria</taxon>
        <taxon>Pseudomonadati</taxon>
        <taxon>Bacteroidota</taxon>
        <taxon>Cytophagia</taxon>
        <taxon>Cytophagales</taxon>
        <taxon>Leadbetterellaceae</taxon>
        <taxon>Lacihabitans</taxon>
    </lineage>
</organism>
<accession>A0ABV7Z074</accession>
<feature type="binding site" evidence="18">
    <location>
        <position position="58"/>
    </location>
    <ligand>
        <name>K(+)</name>
        <dbReference type="ChEBI" id="CHEBI:29103"/>
    </ligand>
</feature>
<dbReference type="CDD" id="cd01171">
    <property type="entry name" value="YXKO-related"/>
    <property type="match status" value="1"/>
</dbReference>
<feature type="binding site" evidence="17">
    <location>
        <position position="369"/>
    </location>
    <ligand>
        <name>(6S)-NADPHX</name>
        <dbReference type="ChEBI" id="CHEBI:64076"/>
    </ligand>
</feature>
<name>A0ABV7Z074_9BACT</name>
<evidence type="ECO:0000256" key="16">
    <source>
        <dbReference type="ARBA" id="ARBA00049209"/>
    </source>
</evidence>
<gene>
    <name evidence="17" type="primary">nnrD</name>
    <name evidence="18" type="synonym">nnrE</name>
    <name evidence="22" type="ORF">ACFOOI_20005</name>
</gene>
<feature type="binding site" evidence="17">
    <location>
        <position position="434"/>
    </location>
    <ligand>
        <name>AMP</name>
        <dbReference type="ChEBI" id="CHEBI:456215"/>
    </ligand>
</feature>
<dbReference type="InterPro" id="IPR004443">
    <property type="entry name" value="YjeF_N_dom"/>
</dbReference>
<evidence type="ECO:0000256" key="4">
    <source>
        <dbReference type="ARBA" id="ARBA00009524"/>
    </source>
</evidence>
<comment type="catalytic activity">
    <reaction evidence="16 17 19">
        <text>(6S)-NADPHX + ADP = AMP + phosphate + NADPH + H(+)</text>
        <dbReference type="Rhea" id="RHEA:32235"/>
        <dbReference type="ChEBI" id="CHEBI:15378"/>
        <dbReference type="ChEBI" id="CHEBI:43474"/>
        <dbReference type="ChEBI" id="CHEBI:57783"/>
        <dbReference type="ChEBI" id="CHEBI:64076"/>
        <dbReference type="ChEBI" id="CHEBI:456215"/>
        <dbReference type="ChEBI" id="CHEBI:456216"/>
        <dbReference type="EC" id="4.2.1.136"/>
    </reaction>
</comment>
<dbReference type="SUPFAM" id="SSF53613">
    <property type="entry name" value="Ribokinase-like"/>
    <property type="match status" value="1"/>
</dbReference>
<dbReference type="EC" id="4.2.1.136" evidence="19"/>
<evidence type="ECO:0000256" key="12">
    <source>
        <dbReference type="ARBA" id="ARBA00023239"/>
    </source>
</evidence>
<evidence type="ECO:0000256" key="14">
    <source>
        <dbReference type="ARBA" id="ARBA00025153"/>
    </source>
</evidence>
<dbReference type="InterPro" id="IPR036652">
    <property type="entry name" value="YjeF_N_dom_sf"/>
</dbReference>
<comment type="caution">
    <text evidence="22">The sequence shown here is derived from an EMBL/GenBank/DDBJ whole genome shotgun (WGS) entry which is preliminary data.</text>
</comment>
<dbReference type="EC" id="5.1.99.6" evidence="19"/>
<dbReference type="PANTHER" id="PTHR12592">
    <property type="entry name" value="ATP-DEPENDENT (S)-NAD(P)H-HYDRATE DEHYDRATASE FAMILY MEMBER"/>
    <property type="match status" value="1"/>
</dbReference>
<comment type="similarity">
    <text evidence="3 19">In the N-terminal section; belongs to the NnrE/AIBP family.</text>
</comment>
<comment type="catalytic activity">
    <reaction evidence="15 17 19">
        <text>(6S)-NADHX + ADP = AMP + phosphate + NADH + H(+)</text>
        <dbReference type="Rhea" id="RHEA:32223"/>
        <dbReference type="ChEBI" id="CHEBI:15378"/>
        <dbReference type="ChEBI" id="CHEBI:43474"/>
        <dbReference type="ChEBI" id="CHEBI:57945"/>
        <dbReference type="ChEBI" id="CHEBI:64074"/>
        <dbReference type="ChEBI" id="CHEBI:456215"/>
        <dbReference type="ChEBI" id="CHEBI:456216"/>
        <dbReference type="EC" id="4.2.1.136"/>
    </reaction>
</comment>
<evidence type="ECO:0000256" key="3">
    <source>
        <dbReference type="ARBA" id="ARBA00006001"/>
    </source>
</evidence>
<feature type="binding site" evidence="17">
    <location>
        <position position="318"/>
    </location>
    <ligand>
        <name>(6S)-NADPHX</name>
        <dbReference type="ChEBI" id="CHEBI:64076"/>
    </ligand>
</feature>
<feature type="binding site" evidence="18">
    <location>
        <position position="152"/>
    </location>
    <ligand>
        <name>(6S)-NADPHX</name>
        <dbReference type="ChEBI" id="CHEBI:64076"/>
    </ligand>
</feature>
<dbReference type="HAMAP" id="MF_01965">
    <property type="entry name" value="NADHX_dehydratase"/>
    <property type="match status" value="1"/>
</dbReference>
<feature type="binding site" evidence="18">
    <location>
        <position position="134"/>
    </location>
    <ligand>
        <name>(6S)-NADPHX</name>
        <dbReference type="ChEBI" id="CHEBI:64076"/>
    </ligand>
</feature>
<dbReference type="EMBL" id="JBHRYQ010000001">
    <property type="protein sequence ID" value="MFC3812958.1"/>
    <property type="molecule type" value="Genomic_DNA"/>
</dbReference>
<feature type="binding site" evidence="17">
    <location>
        <position position="252"/>
    </location>
    <ligand>
        <name>(6S)-NADPHX</name>
        <dbReference type="ChEBI" id="CHEBI:64076"/>
    </ligand>
</feature>
<evidence type="ECO:0000256" key="15">
    <source>
        <dbReference type="ARBA" id="ARBA00048238"/>
    </source>
</evidence>
<dbReference type="RefSeq" id="WP_379839864.1">
    <property type="nucleotide sequence ID" value="NZ_JBHRYQ010000001.1"/>
</dbReference>
<evidence type="ECO:0000256" key="5">
    <source>
        <dbReference type="ARBA" id="ARBA00022723"/>
    </source>
</evidence>
<sequence length="488" mass="53072">MKIFNSEQLRLLDAYTIKEKGIASVDLMERAASVFVEIFSEIFGAEESVRIICGTGNNGGDGLAVARLLHQKGYTVFVDIINGNESADFKINLERLNQQQIPWQYVAELKLAPTDIIIDAIFGFGINRPTTGIYQKTIAAINESKSKVVAIDIPSGLFPDASSENHSIVKATHTISFESPKLAFMMPENDKWVGKLHIAPIGLSEQKKAELKTDYHYTLKADIKPLAREQFGHKGTFGHALLIAGSKGMMGAAVLASKACLRSGVGKITTHIPRDTAQILQISIPEVICQESENKSCFSESWNTDTLQKYDAVGIGPGIGTKNMNGFENFLLNFPTNTPLVIDADAINLLGENPSLLKYLPRNVILTPHPKEFKTLIGQLWENDFEKLELLKGFAIKNGVIICLKGHYTAMALPSGEVHFNSTGNSGMGTAGSGDVLTGIILGFLAQGYSVKEAAIQGVYEHGLAGDRAATKRSERAMIASDIIENFI</sequence>
<evidence type="ECO:0000256" key="18">
    <source>
        <dbReference type="HAMAP-Rule" id="MF_01966"/>
    </source>
</evidence>
<evidence type="ECO:0000256" key="1">
    <source>
        <dbReference type="ARBA" id="ARBA00000013"/>
    </source>
</evidence>
<evidence type="ECO:0000256" key="9">
    <source>
        <dbReference type="ARBA" id="ARBA00022958"/>
    </source>
</evidence>
<dbReference type="PANTHER" id="PTHR12592:SF0">
    <property type="entry name" value="ATP-DEPENDENT (S)-NAD(P)H-HYDRATE DEHYDRATASE"/>
    <property type="match status" value="1"/>
</dbReference>
<keyword evidence="10 17" id="KW-0520">NAD</keyword>
<dbReference type="PROSITE" id="PS51383">
    <property type="entry name" value="YJEF_C_3"/>
    <property type="match status" value="1"/>
</dbReference>
<dbReference type="NCBIfam" id="TIGR00196">
    <property type="entry name" value="yjeF_cterm"/>
    <property type="match status" value="1"/>
</dbReference>
<evidence type="ECO:0000256" key="11">
    <source>
        <dbReference type="ARBA" id="ARBA00023235"/>
    </source>
</evidence>
<keyword evidence="23" id="KW-1185">Reference proteome</keyword>
<dbReference type="PIRSF" id="PIRSF017184">
    <property type="entry name" value="Nnr"/>
    <property type="match status" value="1"/>
</dbReference>
<dbReference type="Pfam" id="PF01256">
    <property type="entry name" value="Carb_kinase"/>
    <property type="match status" value="1"/>
</dbReference>
<comment type="function">
    <text evidence="18">Catalyzes the epimerization of the S- and R-forms of NAD(P)HX, a damaged form of NAD(P)H that is a result of enzymatic or heat-dependent hydration. This is a prerequisite for the S-specific NAD(P)H-hydrate dehydratase to allow the repair of both epimers of NAD(P)HX.</text>
</comment>
<keyword evidence="6 17" id="KW-0547">Nucleotide-binding</keyword>
<comment type="catalytic activity">
    <reaction evidence="1 18 19">
        <text>(6R)-NADHX = (6S)-NADHX</text>
        <dbReference type="Rhea" id="RHEA:32215"/>
        <dbReference type="ChEBI" id="CHEBI:64074"/>
        <dbReference type="ChEBI" id="CHEBI:64075"/>
        <dbReference type="EC" id="5.1.99.6"/>
    </reaction>
</comment>
<comment type="similarity">
    <text evidence="18">Belongs to the NnrE/AIBP family.</text>
</comment>
<keyword evidence="9 18" id="KW-0630">Potassium</keyword>
<dbReference type="SUPFAM" id="SSF64153">
    <property type="entry name" value="YjeF N-terminal domain-like"/>
    <property type="match status" value="1"/>
</dbReference>
<keyword evidence="13" id="KW-0511">Multifunctional enzyme</keyword>
<proteinExistence type="inferred from homology"/>
<comment type="function">
    <text evidence="14 19">Bifunctional enzyme that catalyzes the epimerization of the S- and R-forms of NAD(P)HX and the dehydration of the S-form of NAD(P)HX at the expense of ADP, which is converted to AMP. This allows the repair of both epimers of NAD(P)HX, a damaged form of NAD(P)H that is a result of enzymatic or heat-dependent hydration.</text>
</comment>
<evidence type="ECO:0000313" key="23">
    <source>
        <dbReference type="Proteomes" id="UP001595616"/>
    </source>
</evidence>
<dbReference type="Pfam" id="PF03853">
    <property type="entry name" value="YjeF_N"/>
    <property type="match status" value="1"/>
</dbReference>
<evidence type="ECO:0000256" key="7">
    <source>
        <dbReference type="ARBA" id="ARBA00022840"/>
    </source>
</evidence>
<evidence type="ECO:0000256" key="10">
    <source>
        <dbReference type="ARBA" id="ARBA00023027"/>
    </source>
</evidence>
<dbReference type="Gene3D" id="3.40.1190.20">
    <property type="match status" value="1"/>
</dbReference>
<dbReference type="InterPro" id="IPR000631">
    <property type="entry name" value="CARKD"/>
</dbReference>
<evidence type="ECO:0000256" key="19">
    <source>
        <dbReference type="PIRNR" id="PIRNR017184"/>
    </source>
</evidence>
<protein>
    <recommendedName>
        <fullName evidence="19">Bifunctional NAD(P)H-hydrate repair enzyme</fullName>
    </recommendedName>
    <alternativeName>
        <fullName evidence="19">Nicotinamide nucleotide repair protein</fullName>
    </alternativeName>
    <domain>
        <recommendedName>
            <fullName evidence="19">ADP-dependent (S)-NAD(P)H-hydrate dehydratase</fullName>
            <ecNumber evidence="19">4.2.1.136</ecNumber>
        </recommendedName>
        <alternativeName>
            <fullName evidence="19">ADP-dependent NAD(P)HX dehydratase</fullName>
        </alternativeName>
    </domain>
    <domain>
        <recommendedName>
            <fullName evidence="19">NAD(P)H-hydrate epimerase</fullName>
            <ecNumber evidence="19">5.1.99.6</ecNumber>
        </recommendedName>
    </domain>
</protein>
<keyword evidence="12 17" id="KW-0456">Lyase</keyword>
<evidence type="ECO:0000256" key="6">
    <source>
        <dbReference type="ARBA" id="ARBA00022741"/>
    </source>
</evidence>
<comment type="similarity">
    <text evidence="17">Belongs to the NnrD/CARKD family.</text>
</comment>
<dbReference type="NCBIfam" id="TIGR00197">
    <property type="entry name" value="yjeF_nterm"/>
    <property type="match status" value="1"/>
</dbReference>
<feature type="binding site" evidence="17">
    <location>
        <position position="435"/>
    </location>
    <ligand>
        <name>(6S)-NADPHX</name>
        <dbReference type="ChEBI" id="CHEBI:64076"/>
    </ligand>
</feature>
<keyword evidence="7 17" id="KW-0067">ATP-binding</keyword>
<dbReference type="InterPro" id="IPR030677">
    <property type="entry name" value="Nnr"/>
</dbReference>
<evidence type="ECO:0000313" key="22">
    <source>
        <dbReference type="EMBL" id="MFC3812958.1"/>
    </source>
</evidence>
<dbReference type="Proteomes" id="UP001595616">
    <property type="component" value="Unassembled WGS sequence"/>
</dbReference>
<comment type="cofactor">
    <cofactor evidence="17">
        <name>Mg(2+)</name>
        <dbReference type="ChEBI" id="CHEBI:18420"/>
    </cofactor>
</comment>
<dbReference type="HAMAP" id="MF_01966">
    <property type="entry name" value="NADHX_epimerase"/>
    <property type="match status" value="1"/>
</dbReference>